<dbReference type="GO" id="GO:0016798">
    <property type="term" value="F:hydrolase activity, acting on glycosyl bonds"/>
    <property type="evidence" value="ECO:0007669"/>
    <property type="project" value="UniProtKB-KW"/>
</dbReference>
<evidence type="ECO:0000313" key="5">
    <source>
        <dbReference type="Proteomes" id="UP001589890"/>
    </source>
</evidence>
<evidence type="ECO:0000256" key="1">
    <source>
        <dbReference type="ARBA" id="ARBA00022801"/>
    </source>
</evidence>
<evidence type="ECO:0000313" key="4">
    <source>
        <dbReference type="EMBL" id="MFC0626978.1"/>
    </source>
</evidence>
<keyword evidence="2 4" id="KW-0326">Glycosidase</keyword>
<dbReference type="EC" id="3.2.1.-" evidence="4"/>
<feature type="region of interest" description="Disordered" evidence="3">
    <location>
        <begin position="33"/>
        <end position="62"/>
    </location>
</feature>
<proteinExistence type="predicted"/>
<accession>A0ABV6QQU4</accession>
<dbReference type="PANTHER" id="PTHR43053:SF3">
    <property type="entry name" value="ALPHA-GALACTOSIDASE C-RELATED"/>
    <property type="match status" value="1"/>
</dbReference>
<reference evidence="4 5" key="1">
    <citation type="submission" date="2024-09" db="EMBL/GenBank/DDBJ databases">
        <authorList>
            <person name="Sun Q."/>
            <person name="Mori K."/>
        </authorList>
    </citation>
    <scope>NUCLEOTIDE SEQUENCE [LARGE SCALE GENOMIC DNA]</scope>
    <source>
        <strain evidence="4 5">CGMCC 1.15906</strain>
    </source>
</reference>
<dbReference type="Pfam" id="PF02065">
    <property type="entry name" value="Melibiase"/>
    <property type="match status" value="1"/>
</dbReference>
<sequence length="441" mass="47681">MSASVGPARARIAELEVDLASARVYEHGWQSWSPSTDHPVTANGHRPSSPEAQTMGYRPGVELSPTGFQGEGLLAVSCEPGLTHVFATPGTGTVPSIRARLHRSTLTVEADGPVEHHVVHRPLYDALGHWASGFAPAGATIRAAPTGWCSWYQYYADVTEADLMENLDGVGRNDLPVDVIQLDDGWQAGIGDWLRMSPRFAPEGTGGGGLGGLSRISRAIRAAGRRPGLWVAPFIVGSGSDLARRHPEWVGLPVGSGWNQQIHGLDLRHPAALPALIEVFGALAEHVDYFKLDYLFAGALSGIDLYREAMTRIREAVGESYVVGCGAPILPSIGLVDAMRVGPDIAPHYEPLVDDWSSYSQATATLSTVGRAWQHGRFWVNDPDCLIARPEMERRTEWADVVRRYGGLRCSSDRIADLDPWGLHTTRTALASVPPPVPFES</sequence>
<keyword evidence="1 4" id="KW-0378">Hydrolase</keyword>
<gene>
    <name evidence="4" type="ORF">ACFFGN_23055</name>
</gene>
<dbReference type="InterPro" id="IPR050985">
    <property type="entry name" value="Alpha-glycosidase_related"/>
</dbReference>
<protein>
    <submittedName>
        <fullName evidence="4">Glycoside hydrolase family 36 protein</fullName>
        <ecNumber evidence="4">3.2.1.-</ecNumber>
    </submittedName>
</protein>
<name>A0ABV6QQU4_9ACTN</name>
<dbReference type="RefSeq" id="WP_380051154.1">
    <property type="nucleotide sequence ID" value="NZ_JBHLTC010000030.1"/>
</dbReference>
<dbReference type="InterPro" id="IPR013785">
    <property type="entry name" value="Aldolase_TIM"/>
</dbReference>
<dbReference type="SUPFAM" id="SSF51445">
    <property type="entry name" value="(Trans)glycosidases"/>
    <property type="match status" value="1"/>
</dbReference>
<evidence type="ECO:0000256" key="2">
    <source>
        <dbReference type="ARBA" id="ARBA00023295"/>
    </source>
</evidence>
<dbReference type="EMBL" id="JBHLTC010000030">
    <property type="protein sequence ID" value="MFC0626978.1"/>
    <property type="molecule type" value="Genomic_DNA"/>
</dbReference>
<dbReference type="CDD" id="cd14791">
    <property type="entry name" value="GH36"/>
    <property type="match status" value="1"/>
</dbReference>
<evidence type="ECO:0000256" key="3">
    <source>
        <dbReference type="SAM" id="MobiDB-lite"/>
    </source>
</evidence>
<dbReference type="Gene3D" id="3.20.20.70">
    <property type="entry name" value="Aldolase class I"/>
    <property type="match status" value="1"/>
</dbReference>
<keyword evidence="5" id="KW-1185">Reference proteome</keyword>
<organism evidence="4 5">
    <name type="scientific">Kribbella deserti</name>
    <dbReference type="NCBI Taxonomy" id="1926257"/>
    <lineage>
        <taxon>Bacteria</taxon>
        <taxon>Bacillati</taxon>
        <taxon>Actinomycetota</taxon>
        <taxon>Actinomycetes</taxon>
        <taxon>Propionibacteriales</taxon>
        <taxon>Kribbellaceae</taxon>
        <taxon>Kribbella</taxon>
    </lineage>
</organism>
<comment type="caution">
    <text evidence="4">The sequence shown here is derived from an EMBL/GenBank/DDBJ whole genome shotgun (WGS) entry which is preliminary data.</text>
</comment>
<dbReference type="InterPro" id="IPR002252">
    <property type="entry name" value="Glyco_hydro_36"/>
</dbReference>
<dbReference type="Proteomes" id="UP001589890">
    <property type="component" value="Unassembled WGS sequence"/>
</dbReference>
<dbReference type="PANTHER" id="PTHR43053">
    <property type="entry name" value="GLYCOSIDASE FAMILY 31"/>
    <property type="match status" value="1"/>
</dbReference>
<dbReference type="InterPro" id="IPR017853">
    <property type="entry name" value="GH"/>
</dbReference>